<protein>
    <submittedName>
        <fullName evidence="4">Uncharacterized protein LOC113404345</fullName>
    </submittedName>
</protein>
<dbReference type="Pfam" id="PF10545">
    <property type="entry name" value="MADF_DNA_bdg"/>
    <property type="match status" value="1"/>
</dbReference>
<reference evidence="4" key="1">
    <citation type="submission" date="2025-08" db="UniProtKB">
        <authorList>
            <consortium name="RefSeq"/>
        </authorList>
    </citation>
    <scope>IDENTIFICATION</scope>
    <source>
        <tissue evidence="4">Whole body</tissue>
    </source>
</reference>
<name>A0A8B8IYB3_VANTA</name>
<feature type="region of interest" description="Disordered" evidence="1">
    <location>
        <begin position="133"/>
        <end position="205"/>
    </location>
</feature>
<dbReference type="PROSITE" id="PS51029">
    <property type="entry name" value="MADF"/>
    <property type="match status" value="1"/>
</dbReference>
<dbReference type="SMART" id="SM00595">
    <property type="entry name" value="MADF"/>
    <property type="match status" value="1"/>
</dbReference>
<dbReference type="InterPro" id="IPR006578">
    <property type="entry name" value="MADF-dom"/>
</dbReference>
<gene>
    <name evidence="4" type="primary">LOC113404345</name>
</gene>
<evidence type="ECO:0000259" key="2">
    <source>
        <dbReference type="PROSITE" id="PS51029"/>
    </source>
</evidence>
<evidence type="ECO:0000313" key="4">
    <source>
        <dbReference type="RefSeq" id="XP_026500996.1"/>
    </source>
</evidence>
<keyword evidence="3" id="KW-1185">Reference proteome</keyword>
<dbReference type="RefSeq" id="XP_026500996.1">
    <property type="nucleotide sequence ID" value="XM_026645211.2"/>
</dbReference>
<sequence>MAKITQQSILRISDEKTLQLIELYENEECLWNTTTEAYKIKSKRYEAAERIAKILNLKHFTFRHVIIKFKNLRNSYCQELKKIANSVAAGEEPVYRPRVFWFSKMDSFLRPHLQPTRDSKLLFNYGVIVKSEPEENEESQQSRAVTDDNNSCSEEDAEEYVLREKRSRNSSMSFNESKLEESYSNTYVPLSRDTSSHQPTASHRDDCYDSFGKYVSAMLRNMPEQRAMELQPQIVKLLVLGTIGTSEGLVSQSDEKSSL</sequence>
<dbReference type="PANTHER" id="PTHR21505:SF12">
    <property type="entry name" value="MADF DOMAIN-CONTAINING PROTEIN-RELATED"/>
    <property type="match status" value="1"/>
</dbReference>
<dbReference type="PANTHER" id="PTHR21505">
    <property type="entry name" value="MADF DOMAIN-CONTAINING PROTEIN-RELATED"/>
    <property type="match status" value="1"/>
</dbReference>
<dbReference type="GeneID" id="113404345"/>
<dbReference type="Proteomes" id="UP001652626">
    <property type="component" value="Chromosome 17"/>
</dbReference>
<dbReference type="OrthoDB" id="6577442at2759"/>
<proteinExistence type="predicted"/>
<accession>A0A8B8IYB3</accession>
<feature type="compositionally biased region" description="Polar residues" evidence="1">
    <location>
        <begin position="143"/>
        <end position="152"/>
    </location>
</feature>
<dbReference type="OMA" id="FNGHELA"/>
<feature type="compositionally biased region" description="Polar residues" evidence="1">
    <location>
        <begin position="169"/>
        <end position="201"/>
    </location>
</feature>
<organism evidence="3 4">
    <name type="scientific">Vanessa tameamea</name>
    <name type="common">Kamehameha butterfly</name>
    <dbReference type="NCBI Taxonomy" id="334116"/>
    <lineage>
        <taxon>Eukaryota</taxon>
        <taxon>Metazoa</taxon>
        <taxon>Ecdysozoa</taxon>
        <taxon>Arthropoda</taxon>
        <taxon>Hexapoda</taxon>
        <taxon>Insecta</taxon>
        <taxon>Pterygota</taxon>
        <taxon>Neoptera</taxon>
        <taxon>Endopterygota</taxon>
        <taxon>Lepidoptera</taxon>
        <taxon>Glossata</taxon>
        <taxon>Ditrysia</taxon>
        <taxon>Papilionoidea</taxon>
        <taxon>Nymphalidae</taxon>
        <taxon>Nymphalinae</taxon>
        <taxon>Vanessa</taxon>
    </lineage>
</organism>
<evidence type="ECO:0000313" key="3">
    <source>
        <dbReference type="Proteomes" id="UP001652626"/>
    </source>
</evidence>
<dbReference type="AlphaFoldDB" id="A0A8B8IYB3"/>
<evidence type="ECO:0000256" key="1">
    <source>
        <dbReference type="SAM" id="MobiDB-lite"/>
    </source>
</evidence>
<feature type="domain" description="MADF" evidence="2">
    <location>
        <begin position="19"/>
        <end position="114"/>
    </location>
</feature>